<proteinExistence type="predicted"/>
<reference evidence="7" key="1">
    <citation type="submission" date="2023-10" db="EMBL/GenBank/DDBJ databases">
        <authorList>
            <person name="Chen Y."/>
            <person name="Shah S."/>
            <person name="Dougan E. K."/>
            <person name="Thang M."/>
            <person name="Chan C."/>
        </authorList>
    </citation>
    <scope>NUCLEOTIDE SEQUENCE [LARGE SCALE GENOMIC DNA]</scope>
</reference>
<evidence type="ECO:0000313" key="7">
    <source>
        <dbReference type="EMBL" id="CAK0862212.1"/>
    </source>
</evidence>
<protein>
    <recommendedName>
        <fullName evidence="6">Protein kinase domain-containing protein</fullName>
    </recommendedName>
</protein>
<keyword evidence="1" id="KW-0723">Serine/threonine-protein kinase</keyword>
<keyword evidence="3" id="KW-0547">Nucleotide-binding</keyword>
<evidence type="ECO:0000256" key="2">
    <source>
        <dbReference type="ARBA" id="ARBA00022679"/>
    </source>
</evidence>
<organism evidence="7 8">
    <name type="scientific">Prorocentrum cordatum</name>
    <dbReference type="NCBI Taxonomy" id="2364126"/>
    <lineage>
        <taxon>Eukaryota</taxon>
        <taxon>Sar</taxon>
        <taxon>Alveolata</taxon>
        <taxon>Dinophyceae</taxon>
        <taxon>Prorocentrales</taxon>
        <taxon>Prorocentraceae</taxon>
        <taxon>Prorocentrum</taxon>
    </lineage>
</organism>
<comment type="caution">
    <text evidence="7">The sequence shown here is derived from an EMBL/GenBank/DDBJ whole genome shotgun (WGS) entry which is preliminary data.</text>
</comment>
<dbReference type="InterPro" id="IPR011009">
    <property type="entry name" value="Kinase-like_dom_sf"/>
</dbReference>
<dbReference type="PROSITE" id="PS50011">
    <property type="entry name" value="PROTEIN_KINASE_DOM"/>
    <property type="match status" value="1"/>
</dbReference>
<name>A0ABN9UQZ0_9DINO</name>
<dbReference type="SUPFAM" id="SSF56112">
    <property type="entry name" value="Protein kinase-like (PK-like)"/>
    <property type="match status" value="1"/>
</dbReference>
<keyword evidence="2" id="KW-0808">Transferase</keyword>
<sequence length="149" mass="16712">DTWSTGCLFYQVLTGCPPFHAASEYLVMERVLAMDLPMPPGLHPLAVDLVTRMVVKDADARLGALSLEDLRRHAYFEGTTFGRAHKAPRPLLLLADACLQKLGRQLKDFSDTIASWDGLERLDPLLRARLERIRISQQWQDAAMPPTEG</sequence>
<gene>
    <name evidence="7" type="ORF">PCOR1329_LOCUS50687</name>
</gene>
<evidence type="ECO:0000256" key="5">
    <source>
        <dbReference type="ARBA" id="ARBA00022840"/>
    </source>
</evidence>
<evidence type="ECO:0000256" key="3">
    <source>
        <dbReference type="ARBA" id="ARBA00022741"/>
    </source>
</evidence>
<feature type="domain" description="Protein kinase" evidence="6">
    <location>
        <begin position="1"/>
        <end position="76"/>
    </location>
</feature>
<dbReference type="Gene3D" id="1.10.510.10">
    <property type="entry name" value="Transferase(Phosphotransferase) domain 1"/>
    <property type="match status" value="1"/>
</dbReference>
<dbReference type="InterPro" id="IPR000719">
    <property type="entry name" value="Prot_kinase_dom"/>
</dbReference>
<keyword evidence="5" id="KW-0067">ATP-binding</keyword>
<evidence type="ECO:0000256" key="1">
    <source>
        <dbReference type="ARBA" id="ARBA00022527"/>
    </source>
</evidence>
<accession>A0ABN9UQZ0</accession>
<evidence type="ECO:0000259" key="6">
    <source>
        <dbReference type="PROSITE" id="PS50011"/>
    </source>
</evidence>
<dbReference type="PANTHER" id="PTHR24353">
    <property type="entry name" value="CYCLIC NUCLEOTIDE-DEPENDENT PROTEIN KINASE"/>
    <property type="match status" value="1"/>
</dbReference>
<feature type="non-terminal residue" evidence="7">
    <location>
        <position position="1"/>
    </location>
</feature>
<dbReference type="Proteomes" id="UP001189429">
    <property type="component" value="Unassembled WGS sequence"/>
</dbReference>
<evidence type="ECO:0000256" key="4">
    <source>
        <dbReference type="ARBA" id="ARBA00022777"/>
    </source>
</evidence>
<dbReference type="PANTHER" id="PTHR24353:SF37">
    <property type="entry name" value="CAMP-DEPENDENT PROTEIN KINASE CATALYTIC SUBUNIT PRKX"/>
    <property type="match status" value="1"/>
</dbReference>
<evidence type="ECO:0000313" key="8">
    <source>
        <dbReference type="Proteomes" id="UP001189429"/>
    </source>
</evidence>
<keyword evidence="8" id="KW-1185">Reference proteome</keyword>
<dbReference type="EMBL" id="CAUYUJ010016136">
    <property type="protein sequence ID" value="CAK0862212.1"/>
    <property type="molecule type" value="Genomic_DNA"/>
</dbReference>
<keyword evidence="4" id="KW-0418">Kinase</keyword>